<feature type="binding site" evidence="12">
    <location>
        <position position="43"/>
    </location>
    <ligand>
        <name>[4Fe-4S] cluster</name>
        <dbReference type="ChEBI" id="CHEBI:49883"/>
        <label>1</label>
        <note>4Fe-4S-S-AdoMet</note>
    </ligand>
</feature>
<dbReference type="Proteomes" id="UP000318093">
    <property type="component" value="Unassembled WGS sequence"/>
</dbReference>
<dbReference type="PROSITE" id="PS01305">
    <property type="entry name" value="MOAA_NIFB_PQQE"/>
    <property type="match status" value="1"/>
</dbReference>
<dbReference type="InterPro" id="IPR013785">
    <property type="entry name" value="Aldolase_TIM"/>
</dbReference>
<reference evidence="15 16" key="1">
    <citation type="journal article" date="2019" name="Nat. Microbiol.">
        <title>Mediterranean grassland soil C-N compound turnover is dependent on rainfall and depth, and is mediated by genomically divergent microorganisms.</title>
        <authorList>
            <person name="Diamond S."/>
            <person name="Andeer P.F."/>
            <person name="Li Z."/>
            <person name="Crits-Christoph A."/>
            <person name="Burstein D."/>
            <person name="Anantharaman K."/>
            <person name="Lane K.R."/>
            <person name="Thomas B.C."/>
            <person name="Pan C."/>
            <person name="Northen T.R."/>
            <person name="Banfield J.F."/>
        </authorList>
    </citation>
    <scope>NUCLEOTIDE SEQUENCE [LARGE SCALE GENOMIC DNA]</scope>
    <source>
        <strain evidence="15">NP_6</strain>
    </source>
</reference>
<keyword evidence="2 12" id="KW-0004">4Fe-4S</keyword>
<keyword evidence="4 12" id="KW-0479">Metal-binding</keyword>
<comment type="function">
    <text evidence="12">Catalyzes the cyclization of GTP to (8S)-3',8-cyclo-7,8-dihydroguanosine 5'-triphosphate.</text>
</comment>
<comment type="catalytic activity">
    <reaction evidence="11 12">
        <text>GTP + AH2 + S-adenosyl-L-methionine = (8S)-3',8-cyclo-7,8-dihydroguanosine 5'-triphosphate + 5'-deoxyadenosine + L-methionine + A + H(+)</text>
        <dbReference type="Rhea" id="RHEA:49576"/>
        <dbReference type="ChEBI" id="CHEBI:13193"/>
        <dbReference type="ChEBI" id="CHEBI:15378"/>
        <dbReference type="ChEBI" id="CHEBI:17319"/>
        <dbReference type="ChEBI" id="CHEBI:17499"/>
        <dbReference type="ChEBI" id="CHEBI:37565"/>
        <dbReference type="ChEBI" id="CHEBI:57844"/>
        <dbReference type="ChEBI" id="CHEBI:59789"/>
        <dbReference type="ChEBI" id="CHEBI:131766"/>
        <dbReference type="EC" id="4.1.99.22"/>
    </reaction>
</comment>
<accession>A0A537JIS4</accession>
<dbReference type="InterPro" id="IPR006638">
    <property type="entry name" value="Elp3/MiaA/NifB-like_rSAM"/>
</dbReference>
<dbReference type="SFLD" id="SFLDG01383">
    <property type="entry name" value="cyclic_pyranopterin_phosphate"/>
    <property type="match status" value="1"/>
</dbReference>
<dbReference type="PANTHER" id="PTHR22960:SF0">
    <property type="entry name" value="MOLYBDENUM COFACTOR BIOSYNTHESIS PROTEIN 1"/>
    <property type="match status" value="1"/>
</dbReference>
<feature type="binding site" evidence="12">
    <location>
        <position position="278"/>
    </location>
    <ligand>
        <name>[4Fe-4S] cluster</name>
        <dbReference type="ChEBI" id="CHEBI:49883"/>
        <label>2</label>
        <note>4Fe-4S-substrate</note>
    </ligand>
</feature>
<feature type="binding site" evidence="12">
    <location>
        <position position="275"/>
    </location>
    <ligand>
        <name>[4Fe-4S] cluster</name>
        <dbReference type="ChEBI" id="CHEBI:49883"/>
        <label>2</label>
        <note>4Fe-4S-substrate</note>
    </ligand>
</feature>
<organism evidence="15 16">
    <name type="scientific">Candidatus Segetimicrobium genomatis</name>
    <dbReference type="NCBI Taxonomy" id="2569760"/>
    <lineage>
        <taxon>Bacteria</taxon>
        <taxon>Bacillati</taxon>
        <taxon>Candidatus Sysuimicrobiota</taxon>
        <taxon>Candidatus Sysuimicrobiia</taxon>
        <taxon>Candidatus Sysuimicrobiales</taxon>
        <taxon>Candidatus Segetimicrobiaceae</taxon>
        <taxon>Candidatus Segetimicrobium</taxon>
    </lineage>
</organism>
<dbReference type="InterPro" id="IPR000385">
    <property type="entry name" value="MoaA_NifB_PqqE_Fe-S-bd_CS"/>
</dbReference>
<evidence type="ECO:0000256" key="13">
    <source>
        <dbReference type="SAM" id="MobiDB-lite"/>
    </source>
</evidence>
<evidence type="ECO:0000256" key="3">
    <source>
        <dbReference type="ARBA" id="ARBA00022691"/>
    </source>
</evidence>
<keyword evidence="10 12" id="KW-0456">Lyase</keyword>
<keyword evidence="7 12" id="KW-0411">Iron-sulfur</keyword>
<comment type="subunit">
    <text evidence="12">Monomer and homodimer.</text>
</comment>
<evidence type="ECO:0000256" key="5">
    <source>
        <dbReference type="ARBA" id="ARBA00022741"/>
    </source>
</evidence>
<gene>
    <name evidence="12 15" type="primary">moaA</name>
    <name evidence="15" type="ORF">E6H03_04055</name>
</gene>
<name>A0A537JIS4_9BACT</name>
<dbReference type="SFLD" id="SFLDG01386">
    <property type="entry name" value="main_SPASM_domain-containing"/>
    <property type="match status" value="1"/>
</dbReference>
<dbReference type="CDD" id="cd01335">
    <property type="entry name" value="Radical_SAM"/>
    <property type="match status" value="1"/>
</dbReference>
<evidence type="ECO:0000256" key="2">
    <source>
        <dbReference type="ARBA" id="ARBA00022485"/>
    </source>
</evidence>
<dbReference type="AlphaFoldDB" id="A0A537JIS4"/>
<dbReference type="NCBIfam" id="TIGR02666">
    <property type="entry name" value="moaA"/>
    <property type="match status" value="1"/>
</dbReference>
<dbReference type="GO" id="GO:0006777">
    <property type="term" value="P:Mo-molybdopterin cofactor biosynthetic process"/>
    <property type="evidence" value="ECO:0007669"/>
    <property type="project" value="UniProtKB-UniRule"/>
</dbReference>
<dbReference type="InterPro" id="IPR040064">
    <property type="entry name" value="MoaA-like"/>
</dbReference>
<comment type="caution">
    <text evidence="15">The sequence shown here is derived from an EMBL/GenBank/DDBJ whole genome shotgun (WGS) entry which is preliminary data.</text>
</comment>
<evidence type="ECO:0000256" key="1">
    <source>
        <dbReference type="ARBA" id="ARBA00012167"/>
    </source>
</evidence>
<evidence type="ECO:0000256" key="7">
    <source>
        <dbReference type="ARBA" id="ARBA00023014"/>
    </source>
</evidence>
<dbReference type="Pfam" id="PF06463">
    <property type="entry name" value="Mob_synth_C"/>
    <property type="match status" value="1"/>
</dbReference>
<sequence length="347" mass="38066">MSIEMSTSVVPDTRQQVPAPGVGMRDQYGREIRDLRVSLTDRCNLRCVYCMPEAMEFKSRDEILTDDELLLVIRAAAELGVKKIRLTGGEPTVRANIVELTGRIAKVPGIQDLAMTTNGIRLADLAAPLADAGLRRINVSLDSLDPAKFRAITRWGDLGDVLAGLDAAEAAGLHPIKVNAVVVRGFNEDDVAGLARLTLTHDWGVRFIEMMPFGSVAGFQTNAYVPSRETMDRIEAALGPLHPIDVTGYDPARTYRLEGARGTLGFISSVSQPFCAQCGRLRLTAEGRLRPCLLRDDETDLRAPLRSGATYEEIRERFRAAAYRKPWGHGLARGVIPQRRIMSQIGG</sequence>
<comment type="similarity">
    <text evidence="12">Belongs to the radical SAM superfamily. MoaA family.</text>
</comment>
<dbReference type="InterPro" id="IPR013483">
    <property type="entry name" value="MoaA"/>
</dbReference>
<protein>
    <recommendedName>
        <fullName evidence="1 12">GTP 3',8-cyclase</fullName>
        <ecNumber evidence="1 12">4.1.99.22</ecNumber>
    </recommendedName>
    <alternativeName>
        <fullName evidence="12">Molybdenum cofactor biosynthesis protein A</fullName>
    </alternativeName>
</protein>
<dbReference type="GO" id="GO:1904047">
    <property type="term" value="F:S-adenosyl-L-methionine binding"/>
    <property type="evidence" value="ECO:0007669"/>
    <property type="project" value="UniProtKB-UniRule"/>
</dbReference>
<proteinExistence type="inferred from homology"/>
<dbReference type="HAMAP" id="MF_01225_B">
    <property type="entry name" value="MoaA_B"/>
    <property type="match status" value="1"/>
</dbReference>
<keyword evidence="5 12" id="KW-0547">Nucleotide-binding</keyword>
<feature type="binding site" evidence="12">
    <location>
        <position position="36"/>
    </location>
    <ligand>
        <name>GTP</name>
        <dbReference type="ChEBI" id="CHEBI:37565"/>
    </ligand>
</feature>
<feature type="binding site" evidence="12">
    <location>
        <position position="49"/>
    </location>
    <ligand>
        <name>S-adenosyl-L-methionine</name>
        <dbReference type="ChEBI" id="CHEBI:59789"/>
    </ligand>
</feature>
<dbReference type="CDD" id="cd21117">
    <property type="entry name" value="Twitch_MoaA"/>
    <property type="match status" value="1"/>
</dbReference>
<feature type="binding site" evidence="12">
    <location>
        <position position="50"/>
    </location>
    <ligand>
        <name>[4Fe-4S] cluster</name>
        <dbReference type="ChEBI" id="CHEBI:49883"/>
        <label>1</label>
        <note>4Fe-4S-S-AdoMet</note>
    </ligand>
</feature>
<dbReference type="UniPathway" id="UPA00344"/>
<evidence type="ECO:0000256" key="6">
    <source>
        <dbReference type="ARBA" id="ARBA00023004"/>
    </source>
</evidence>
<keyword evidence="8 12" id="KW-0342">GTP-binding</keyword>
<dbReference type="InterPro" id="IPR010505">
    <property type="entry name" value="MoaA_twitch"/>
</dbReference>
<dbReference type="Gene3D" id="3.20.20.70">
    <property type="entry name" value="Aldolase class I"/>
    <property type="match status" value="1"/>
</dbReference>
<dbReference type="Pfam" id="PF04055">
    <property type="entry name" value="Radical_SAM"/>
    <property type="match status" value="1"/>
</dbReference>
<feature type="binding site" evidence="12">
    <location>
        <begin position="280"/>
        <end position="282"/>
    </location>
    <ligand>
        <name>GTP</name>
        <dbReference type="ChEBI" id="CHEBI:37565"/>
    </ligand>
</feature>
<keyword evidence="9 12" id="KW-0501">Molybdenum cofactor biosynthesis</keyword>
<dbReference type="GO" id="GO:0051539">
    <property type="term" value="F:4 iron, 4 sulfur cluster binding"/>
    <property type="evidence" value="ECO:0007669"/>
    <property type="project" value="UniProtKB-UniRule"/>
</dbReference>
<evidence type="ECO:0000256" key="12">
    <source>
        <dbReference type="HAMAP-Rule" id="MF_01225"/>
    </source>
</evidence>
<dbReference type="EMBL" id="VBAN01000120">
    <property type="protein sequence ID" value="TMI83222.1"/>
    <property type="molecule type" value="Genomic_DNA"/>
</dbReference>
<keyword evidence="3 12" id="KW-0949">S-adenosyl-L-methionine</keyword>
<feature type="binding site" evidence="12">
    <location>
        <position position="211"/>
    </location>
    <ligand>
        <name>S-adenosyl-L-methionine</name>
        <dbReference type="ChEBI" id="CHEBI:59789"/>
    </ligand>
</feature>
<feature type="binding site" evidence="12">
    <location>
        <position position="140"/>
    </location>
    <ligand>
        <name>S-adenosyl-L-methionine</name>
        <dbReference type="ChEBI" id="CHEBI:59789"/>
    </ligand>
</feature>
<dbReference type="GO" id="GO:0046872">
    <property type="term" value="F:metal ion binding"/>
    <property type="evidence" value="ECO:0007669"/>
    <property type="project" value="UniProtKB-KW"/>
</dbReference>
<feature type="region of interest" description="Disordered" evidence="13">
    <location>
        <begin position="1"/>
        <end position="23"/>
    </location>
</feature>
<dbReference type="PROSITE" id="PS51918">
    <property type="entry name" value="RADICAL_SAM"/>
    <property type="match status" value="1"/>
</dbReference>
<comment type="pathway">
    <text evidence="12">Cofactor biosynthesis; molybdopterin biosynthesis.</text>
</comment>
<dbReference type="EC" id="4.1.99.22" evidence="1 12"/>
<evidence type="ECO:0000256" key="11">
    <source>
        <dbReference type="ARBA" id="ARBA00048697"/>
    </source>
</evidence>
<evidence type="ECO:0000256" key="4">
    <source>
        <dbReference type="ARBA" id="ARBA00022723"/>
    </source>
</evidence>
<evidence type="ECO:0000259" key="14">
    <source>
        <dbReference type="PROSITE" id="PS51918"/>
    </source>
</evidence>
<dbReference type="InterPro" id="IPR050105">
    <property type="entry name" value="MoCo_biosynth_MoaA/MoaC"/>
</dbReference>
<feature type="binding site" evidence="12">
    <location>
        <position position="85"/>
    </location>
    <ligand>
        <name>GTP</name>
        <dbReference type="ChEBI" id="CHEBI:37565"/>
    </ligand>
</feature>
<dbReference type="InterPro" id="IPR058240">
    <property type="entry name" value="rSAM_sf"/>
</dbReference>
<feature type="binding site" evidence="12">
    <location>
        <position position="47"/>
    </location>
    <ligand>
        <name>[4Fe-4S] cluster</name>
        <dbReference type="ChEBI" id="CHEBI:49883"/>
        <label>1</label>
        <note>4Fe-4S-S-AdoMet</note>
    </ligand>
</feature>
<feature type="binding site" evidence="12">
    <location>
        <position position="292"/>
    </location>
    <ligand>
        <name>[4Fe-4S] cluster</name>
        <dbReference type="ChEBI" id="CHEBI:49883"/>
        <label>2</label>
        <note>4Fe-4S-substrate</note>
    </ligand>
</feature>
<evidence type="ECO:0000256" key="8">
    <source>
        <dbReference type="ARBA" id="ARBA00023134"/>
    </source>
</evidence>
<feature type="binding site" evidence="12">
    <location>
        <position position="116"/>
    </location>
    <ligand>
        <name>GTP</name>
        <dbReference type="ChEBI" id="CHEBI:37565"/>
    </ligand>
</feature>
<feature type="binding site" evidence="12">
    <location>
        <position position="177"/>
    </location>
    <ligand>
        <name>GTP</name>
        <dbReference type="ChEBI" id="CHEBI:37565"/>
    </ligand>
</feature>
<dbReference type="SFLD" id="SFLDS00029">
    <property type="entry name" value="Radical_SAM"/>
    <property type="match status" value="1"/>
</dbReference>
<dbReference type="SMART" id="SM00729">
    <property type="entry name" value="Elp3"/>
    <property type="match status" value="1"/>
</dbReference>
<evidence type="ECO:0000313" key="16">
    <source>
        <dbReference type="Proteomes" id="UP000318093"/>
    </source>
</evidence>
<dbReference type="GO" id="GO:0061798">
    <property type="term" value="F:GTP 3',8'-cyclase activity"/>
    <property type="evidence" value="ECO:0007669"/>
    <property type="project" value="UniProtKB-UniRule"/>
</dbReference>
<evidence type="ECO:0000256" key="9">
    <source>
        <dbReference type="ARBA" id="ARBA00023150"/>
    </source>
</evidence>
<dbReference type="InterPro" id="IPR007197">
    <property type="entry name" value="rSAM"/>
</dbReference>
<feature type="binding site" evidence="12">
    <location>
        <position position="89"/>
    </location>
    <ligand>
        <name>S-adenosyl-L-methionine</name>
        <dbReference type="ChEBI" id="CHEBI:59789"/>
    </ligand>
</feature>
<dbReference type="NCBIfam" id="NF001199">
    <property type="entry name" value="PRK00164.2-1"/>
    <property type="match status" value="1"/>
</dbReference>
<comment type="cofactor">
    <cofactor evidence="12">
        <name>[4Fe-4S] cluster</name>
        <dbReference type="ChEBI" id="CHEBI:49883"/>
    </cofactor>
    <text evidence="12">Binds 2 [4Fe-4S] clusters. Binds 1 [4Fe-4S] cluster coordinated with 3 cysteines and an exchangeable S-adenosyl-L-methionine and 1 [4Fe-4S] cluster coordinated with 3 cysteines and the GTP-derived substrate.</text>
</comment>
<dbReference type="PANTHER" id="PTHR22960">
    <property type="entry name" value="MOLYBDOPTERIN COFACTOR SYNTHESIS PROTEIN A"/>
    <property type="match status" value="1"/>
</dbReference>
<feature type="compositionally biased region" description="Polar residues" evidence="13">
    <location>
        <begin position="1"/>
        <end position="16"/>
    </location>
</feature>
<dbReference type="SUPFAM" id="SSF102114">
    <property type="entry name" value="Radical SAM enzymes"/>
    <property type="match status" value="1"/>
</dbReference>
<dbReference type="GO" id="GO:0005525">
    <property type="term" value="F:GTP binding"/>
    <property type="evidence" value="ECO:0007669"/>
    <property type="project" value="UniProtKB-UniRule"/>
</dbReference>
<evidence type="ECO:0000256" key="10">
    <source>
        <dbReference type="ARBA" id="ARBA00023239"/>
    </source>
</evidence>
<dbReference type="GO" id="GO:0061799">
    <property type="term" value="F:cyclic pyranopterin monophosphate synthase activity"/>
    <property type="evidence" value="ECO:0007669"/>
    <property type="project" value="TreeGrafter"/>
</dbReference>
<dbReference type="SFLD" id="SFLDG01067">
    <property type="entry name" value="SPASM/twitch_domain_containing"/>
    <property type="match status" value="1"/>
</dbReference>
<feature type="domain" description="Radical SAM core" evidence="14">
    <location>
        <begin position="27"/>
        <end position="241"/>
    </location>
</feature>
<keyword evidence="6 12" id="KW-0408">Iron</keyword>
<evidence type="ECO:0000313" key="15">
    <source>
        <dbReference type="EMBL" id="TMI83222.1"/>
    </source>
</evidence>